<name>A0A0A9FKP3_ARUDO</name>
<dbReference type="EMBL" id="GBRH01187220">
    <property type="protein sequence ID" value="JAE10676.1"/>
    <property type="molecule type" value="Transcribed_RNA"/>
</dbReference>
<proteinExistence type="predicted"/>
<sequence length="35" mass="3747">MKQKAGGSIAQETPPGLVVVWQTATFTCKRINKAS</sequence>
<reference evidence="1" key="1">
    <citation type="submission" date="2014-09" db="EMBL/GenBank/DDBJ databases">
        <authorList>
            <person name="Magalhaes I.L.F."/>
            <person name="Oliveira U."/>
            <person name="Santos F.R."/>
            <person name="Vidigal T.H.D.A."/>
            <person name="Brescovit A.D."/>
            <person name="Santos A.J."/>
        </authorList>
    </citation>
    <scope>NUCLEOTIDE SEQUENCE</scope>
    <source>
        <tissue evidence="1">Shoot tissue taken approximately 20 cm above the soil surface</tissue>
    </source>
</reference>
<organism evidence="1">
    <name type="scientific">Arundo donax</name>
    <name type="common">Giant reed</name>
    <name type="synonym">Donax arundinaceus</name>
    <dbReference type="NCBI Taxonomy" id="35708"/>
    <lineage>
        <taxon>Eukaryota</taxon>
        <taxon>Viridiplantae</taxon>
        <taxon>Streptophyta</taxon>
        <taxon>Embryophyta</taxon>
        <taxon>Tracheophyta</taxon>
        <taxon>Spermatophyta</taxon>
        <taxon>Magnoliopsida</taxon>
        <taxon>Liliopsida</taxon>
        <taxon>Poales</taxon>
        <taxon>Poaceae</taxon>
        <taxon>PACMAD clade</taxon>
        <taxon>Arundinoideae</taxon>
        <taxon>Arundineae</taxon>
        <taxon>Arundo</taxon>
    </lineage>
</organism>
<evidence type="ECO:0000313" key="1">
    <source>
        <dbReference type="EMBL" id="JAE10676.1"/>
    </source>
</evidence>
<accession>A0A0A9FKP3</accession>
<protein>
    <submittedName>
        <fullName evidence="1">Uncharacterized protein</fullName>
    </submittedName>
</protein>
<dbReference type="AlphaFoldDB" id="A0A0A9FKP3"/>
<reference evidence="1" key="2">
    <citation type="journal article" date="2015" name="Data Brief">
        <title>Shoot transcriptome of the giant reed, Arundo donax.</title>
        <authorList>
            <person name="Barrero R.A."/>
            <person name="Guerrero F.D."/>
            <person name="Moolhuijzen P."/>
            <person name="Goolsby J.A."/>
            <person name="Tidwell J."/>
            <person name="Bellgard S.E."/>
            <person name="Bellgard M.I."/>
        </authorList>
    </citation>
    <scope>NUCLEOTIDE SEQUENCE</scope>
    <source>
        <tissue evidence="1">Shoot tissue taken approximately 20 cm above the soil surface</tissue>
    </source>
</reference>